<accession>A0A803P7K8</accession>
<evidence type="ECO:0000313" key="2">
    <source>
        <dbReference type="Proteomes" id="UP000596661"/>
    </source>
</evidence>
<evidence type="ECO:0000313" key="1">
    <source>
        <dbReference type="EnsemblPlants" id="cds.evm.model.03.2023"/>
    </source>
</evidence>
<dbReference type="AlphaFoldDB" id="A0A803P7K8"/>
<sequence length="231" mass="25329">MPYATIETNETVNVGVSQNFNPTCIVVHGLVDVVLEQDFDTTTIATPTPIHVATLVQNVNCPTSNNVLKLVQQVIQGVETSFHHHENVASTSKEEVYMTQPSGFEVATALDSVKYTTNGMHFSQEKYAKDLLCKAKTQSAKPSSTPMIRGLRLSTYGSDPVEDVQLYMSIFGGLQYLTITRPETAYSVNKLCQCNILFSHIGLQLKGFSNALGTQMIEGPHLILQSSLVET</sequence>
<protein>
    <recommendedName>
        <fullName evidence="3">Mitochondrial protein</fullName>
    </recommendedName>
</protein>
<dbReference type="Gramene" id="evm.model.03.2023">
    <property type="protein sequence ID" value="cds.evm.model.03.2023"/>
    <property type="gene ID" value="evm.TU.03.2023"/>
</dbReference>
<dbReference type="EnsemblPlants" id="evm.model.03.2023">
    <property type="protein sequence ID" value="cds.evm.model.03.2023"/>
    <property type="gene ID" value="evm.TU.03.2023"/>
</dbReference>
<reference evidence="1" key="2">
    <citation type="submission" date="2021-03" db="UniProtKB">
        <authorList>
            <consortium name="EnsemblPlants"/>
        </authorList>
    </citation>
    <scope>IDENTIFICATION</scope>
</reference>
<proteinExistence type="predicted"/>
<evidence type="ECO:0008006" key="3">
    <source>
        <dbReference type="Google" id="ProtNLM"/>
    </source>
</evidence>
<dbReference type="Proteomes" id="UP000596661">
    <property type="component" value="Chromosome 3"/>
</dbReference>
<name>A0A803P7K8_CANSA</name>
<dbReference type="EMBL" id="UZAU01000353">
    <property type="status" value="NOT_ANNOTATED_CDS"/>
    <property type="molecule type" value="Genomic_DNA"/>
</dbReference>
<organism evidence="1 2">
    <name type="scientific">Cannabis sativa</name>
    <name type="common">Hemp</name>
    <name type="synonym">Marijuana</name>
    <dbReference type="NCBI Taxonomy" id="3483"/>
    <lineage>
        <taxon>Eukaryota</taxon>
        <taxon>Viridiplantae</taxon>
        <taxon>Streptophyta</taxon>
        <taxon>Embryophyta</taxon>
        <taxon>Tracheophyta</taxon>
        <taxon>Spermatophyta</taxon>
        <taxon>Magnoliopsida</taxon>
        <taxon>eudicotyledons</taxon>
        <taxon>Gunneridae</taxon>
        <taxon>Pentapetalae</taxon>
        <taxon>rosids</taxon>
        <taxon>fabids</taxon>
        <taxon>Rosales</taxon>
        <taxon>Cannabaceae</taxon>
        <taxon>Cannabis</taxon>
    </lineage>
</organism>
<keyword evidence="2" id="KW-1185">Reference proteome</keyword>
<reference evidence="1" key="1">
    <citation type="submission" date="2018-11" db="EMBL/GenBank/DDBJ databases">
        <authorList>
            <person name="Grassa J C."/>
        </authorList>
    </citation>
    <scope>NUCLEOTIDE SEQUENCE [LARGE SCALE GENOMIC DNA]</scope>
</reference>